<comment type="caution">
    <text evidence="2">The sequence shown here is derived from an EMBL/GenBank/DDBJ whole genome shotgun (WGS) entry which is preliminary data.</text>
</comment>
<accession>A0A8X7W263</accession>
<evidence type="ECO:0000259" key="1">
    <source>
        <dbReference type="Pfam" id="PF13456"/>
    </source>
</evidence>
<organism evidence="2 3">
    <name type="scientific">Brassica carinata</name>
    <name type="common">Ethiopian mustard</name>
    <name type="synonym">Abyssinian cabbage</name>
    <dbReference type="NCBI Taxonomy" id="52824"/>
    <lineage>
        <taxon>Eukaryota</taxon>
        <taxon>Viridiplantae</taxon>
        <taxon>Streptophyta</taxon>
        <taxon>Embryophyta</taxon>
        <taxon>Tracheophyta</taxon>
        <taxon>Spermatophyta</taxon>
        <taxon>Magnoliopsida</taxon>
        <taxon>eudicotyledons</taxon>
        <taxon>Gunneridae</taxon>
        <taxon>Pentapetalae</taxon>
        <taxon>rosids</taxon>
        <taxon>malvids</taxon>
        <taxon>Brassicales</taxon>
        <taxon>Brassicaceae</taxon>
        <taxon>Brassiceae</taxon>
        <taxon>Brassica</taxon>
    </lineage>
</organism>
<protein>
    <recommendedName>
        <fullName evidence="1">RNase H type-1 domain-containing protein</fullName>
    </recommendedName>
</protein>
<proteinExistence type="predicted"/>
<dbReference type="Proteomes" id="UP000886595">
    <property type="component" value="Unassembled WGS sequence"/>
</dbReference>
<sequence length="211" mass="24417">MFEGKLIWPADLVLKIEEEAGFWLLAQTMEKQEERDIRDAEGSIAKVWSPPPKGWDKCNVGVAWNSKSKRSGGSWVLRNEKGKVLIHSRRTFSNIQSLEEAKFQGLLWSLECMNSHRRNRVIVAIDDTVLPNIILRPKAWPNFRWQYAQMMGRLRKIEWWRLIKESKATNRGAFLIAQSVIKGDYAQSYVATGPPLWLKETFENEEISPSS</sequence>
<gene>
    <name evidence="2" type="ORF">Bca52824_015479</name>
</gene>
<dbReference type="GO" id="GO:0004523">
    <property type="term" value="F:RNA-DNA hybrid ribonuclease activity"/>
    <property type="evidence" value="ECO:0007669"/>
    <property type="project" value="InterPro"/>
</dbReference>
<feature type="domain" description="RNase H type-1" evidence="1">
    <location>
        <begin position="59"/>
        <end position="158"/>
    </location>
</feature>
<reference evidence="2 3" key="1">
    <citation type="submission" date="2020-02" db="EMBL/GenBank/DDBJ databases">
        <authorList>
            <person name="Ma Q."/>
            <person name="Huang Y."/>
            <person name="Song X."/>
            <person name="Pei D."/>
        </authorList>
    </citation>
    <scope>NUCLEOTIDE SEQUENCE [LARGE SCALE GENOMIC DNA]</scope>
    <source>
        <strain evidence="2">Sxm20200214</strain>
        <tissue evidence="2">Leaf</tissue>
    </source>
</reference>
<dbReference type="AlphaFoldDB" id="A0A8X7W263"/>
<dbReference type="PANTHER" id="PTHR47074:SF49">
    <property type="entry name" value="POLYNUCLEOTIDYL TRANSFERASE, RIBONUCLEASE H-LIKE SUPERFAMILY PROTEIN"/>
    <property type="match status" value="1"/>
</dbReference>
<dbReference type="EMBL" id="JAAMPC010000003">
    <property type="protein sequence ID" value="KAG2322266.1"/>
    <property type="molecule type" value="Genomic_DNA"/>
</dbReference>
<dbReference type="GO" id="GO:0003676">
    <property type="term" value="F:nucleic acid binding"/>
    <property type="evidence" value="ECO:0007669"/>
    <property type="project" value="InterPro"/>
</dbReference>
<dbReference type="OrthoDB" id="1111331at2759"/>
<keyword evidence="3" id="KW-1185">Reference proteome</keyword>
<dbReference type="InterPro" id="IPR002156">
    <property type="entry name" value="RNaseH_domain"/>
</dbReference>
<name>A0A8X7W263_BRACI</name>
<evidence type="ECO:0000313" key="3">
    <source>
        <dbReference type="Proteomes" id="UP000886595"/>
    </source>
</evidence>
<evidence type="ECO:0000313" key="2">
    <source>
        <dbReference type="EMBL" id="KAG2322266.1"/>
    </source>
</evidence>
<dbReference type="InterPro" id="IPR052929">
    <property type="entry name" value="RNase_H-like_EbsB-rel"/>
</dbReference>
<dbReference type="Pfam" id="PF13456">
    <property type="entry name" value="RVT_3"/>
    <property type="match status" value="1"/>
</dbReference>
<dbReference type="PANTHER" id="PTHR47074">
    <property type="entry name" value="BNAC02G40300D PROTEIN"/>
    <property type="match status" value="1"/>
</dbReference>